<evidence type="ECO:0000313" key="10">
    <source>
        <dbReference type="Proteomes" id="UP001569414"/>
    </source>
</evidence>
<keyword evidence="6" id="KW-0378">Hydrolase</keyword>
<gene>
    <name evidence="9" type="ORF">ACCI51_05760</name>
</gene>
<evidence type="ECO:0000256" key="5">
    <source>
        <dbReference type="ARBA" id="ARBA00022723"/>
    </source>
</evidence>
<dbReference type="InterPro" id="IPR000994">
    <property type="entry name" value="Pept_M24"/>
</dbReference>
<dbReference type="Gene3D" id="3.90.230.10">
    <property type="entry name" value="Creatinase/methionine aminopeptidase superfamily"/>
    <property type="match status" value="1"/>
</dbReference>
<dbReference type="InterPro" id="IPR036005">
    <property type="entry name" value="Creatinase/aminopeptidase-like"/>
</dbReference>
<dbReference type="InterPro" id="IPR052433">
    <property type="entry name" value="X-Pro_dipept-like"/>
</dbReference>
<dbReference type="PANTHER" id="PTHR43226">
    <property type="entry name" value="XAA-PRO AMINOPEPTIDASE 3"/>
    <property type="match status" value="1"/>
</dbReference>
<sequence length="128" mass="14531">MEVITRGLLDLGLLRDNLRNLLDCGAYQPFYRHRVGHWRGTDVHDVGDYRVQGAWRQLEPGMVMTVEPGIYIPANDEQIPIEFRGMGIRIEGDVALTEQGASVLSDGAPKPVRDIEYTMRHGRDFLTH</sequence>
<evidence type="ECO:0000256" key="1">
    <source>
        <dbReference type="ARBA" id="ARBA00001424"/>
    </source>
</evidence>
<comment type="similarity">
    <text evidence="3">Belongs to the peptidase M24B family.</text>
</comment>
<reference evidence="9 10" key="1">
    <citation type="submission" date="2024-08" db="EMBL/GenBank/DDBJ databases">
        <authorList>
            <person name="Ishaq N."/>
        </authorList>
    </citation>
    <scope>NUCLEOTIDE SEQUENCE [LARGE SCALE GENOMIC DNA]</scope>
    <source>
        <strain evidence="9 10">JCM 30400</strain>
    </source>
</reference>
<dbReference type="Pfam" id="PF00557">
    <property type="entry name" value="Peptidase_M24"/>
    <property type="match status" value="1"/>
</dbReference>
<dbReference type="EMBL" id="JBGMEL010000004">
    <property type="protein sequence ID" value="MFA0790045.1"/>
    <property type="molecule type" value="Genomic_DNA"/>
</dbReference>
<dbReference type="RefSeq" id="WP_371842918.1">
    <property type="nucleotide sequence ID" value="NZ_JBGMEL010000004.1"/>
</dbReference>
<evidence type="ECO:0000256" key="2">
    <source>
        <dbReference type="ARBA" id="ARBA00001936"/>
    </source>
</evidence>
<keyword evidence="7" id="KW-0464">Manganese</keyword>
<comment type="catalytic activity">
    <reaction evidence="1">
        <text>Release of any N-terminal amino acid, including proline, that is linked to proline, even from a dipeptide or tripeptide.</text>
        <dbReference type="EC" id="3.4.11.9"/>
    </reaction>
</comment>
<proteinExistence type="inferred from homology"/>
<dbReference type="SUPFAM" id="SSF55920">
    <property type="entry name" value="Creatinase/aminopeptidase"/>
    <property type="match status" value="1"/>
</dbReference>
<comment type="cofactor">
    <cofactor evidence="2">
        <name>Mn(2+)</name>
        <dbReference type="ChEBI" id="CHEBI:29035"/>
    </cofactor>
</comment>
<dbReference type="PANTHER" id="PTHR43226:SF4">
    <property type="entry name" value="XAA-PRO AMINOPEPTIDASE 3"/>
    <property type="match status" value="1"/>
</dbReference>
<comment type="caution">
    <text evidence="9">The sequence shown here is derived from an EMBL/GenBank/DDBJ whole genome shotgun (WGS) entry which is preliminary data.</text>
</comment>
<evidence type="ECO:0000259" key="8">
    <source>
        <dbReference type="Pfam" id="PF00557"/>
    </source>
</evidence>
<dbReference type="EC" id="3.4.11.9" evidence="4"/>
<evidence type="ECO:0000256" key="3">
    <source>
        <dbReference type="ARBA" id="ARBA00008766"/>
    </source>
</evidence>
<keyword evidence="10" id="KW-1185">Reference proteome</keyword>
<evidence type="ECO:0000256" key="4">
    <source>
        <dbReference type="ARBA" id="ARBA00012574"/>
    </source>
</evidence>
<organism evidence="9 10">
    <name type="scientific">Microbulbifer echini</name>
    <dbReference type="NCBI Taxonomy" id="1529067"/>
    <lineage>
        <taxon>Bacteria</taxon>
        <taxon>Pseudomonadati</taxon>
        <taxon>Pseudomonadota</taxon>
        <taxon>Gammaproteobacteria</taxon>
        <taxon>Cellvibrionales</taxon>
        <taxon>Microbulbiferaceae</taxon>
        <taxon>Microbulbifer</taxon>
    </lineage>
</organism>
<keyword evidence="5" id="KW-0479">Metal-binding</keyword>
<accession>A0ABV4NLB2</accession>
<evidence type="ECO:0000256" key="6">
    <source>
        <dbReference type="ARBA" id="ARBA00022801"/>
    </source>
</evidence>
<protein>
    <recommendedName>
        <fullName evidence="4">Xaa-Pro aminopeptidase</fullName>
        <ecNumber evidence="4">3.4.11.9</ecNumber>
    </recommendedName>
</protein>
<dbReference type="Proteomes" id="UP001569414">
    <property type="component" value="Unassembled WGS sequence"/>
</dbReference>
<evidence type="ECO:0000256" key="7">
    <source>
        <dbReference type="ARBA" id="ARBA00023211"/>
    </source>
</evidence>
<feature type="domain" description="Peptidase M24" evidence="8">
    <location>
        <begin position="19"/>
        <end position="98"/>
    </location>
</feature>
<name>A0ABV4NLB2_9GAMM</name>
<evidence type="ECO:0000313" key="9">
    <source>
        <dbReference type="EMBL" id="MFA0790045.1"/>
    </source>
</evidence>